<dbReference type="AlphaFoldDB" id="J9EKM6"/>
<sequence>MSVKINSSLIRNMLNTDSEKHCSALIPYAKPIILREFSNEHRIVTINGQTFQLRQDWQQNGVAGVIWDSV</sequence>
<gene>
    <name evidence="1" type="ORF">WUBG_11548</name>
</gene>
<protein>
    <submittedName>
        <fullName evidence="1">Uncharacterized protein</fullName>
    </submittedName>
</protein>
<dbReference type="EMBL" id="ADBV01007653">
    <property type="protein sequence ID" value="EJW77542.1"/>
    <property type="molecule type" value="Genomic_DNA"/>
</dbReference>
<comment type="caution">
    <text evidence="1">The sequence shown here is derived from an EMBL/GenBank/DDBJ whole genome shotgun (WGS) entry which is preliminary data.</text>
</comment>
<reference evidence="2" key="1">
    <citation type="submission" date="2012-08" db="EMBL/GenBank/DDBJ databases">
        <title>The Genome Sequence of Wuchereria bancrofti.</title>
        <authorList>
            <person name="Nutman T.B."/>
            <person name="Fink D.L."/>
            <person name="Russ C."/>
            <person name="Young S."/>
            <person name="Zeng Q."/>
            <person name="Koehrsen M."/>
            <person name="Alvarado L."/>
            <person name="Berlin A."/>
            <person name="Chapman S.B."/>
            <person name="Chen Z."/>
            <person name="Freedman E."/>
            <person name="Gellesch M."/>
            <person name="Goldberg J."/>
            <person name="Griggs A."/>
            <person name="Gujja S."/>
            <person name="Heilman E.R."/>
            <person name="Heiman D."/>
            <person name="Hepburn T."/>
            <person name="Howarth C."/>
            <person name="Jen D."/>
            <person name="Larson L."/>
            <person name="Lewis B."/>
            <person name="Mehta T."/>
            <person name="Park D."/>
            <person name="Pearson M."/>
            <person name="Roberts A."/>
            <person name="Saif S."/>
            <person name="Shea T."/>
            <person name="Shenoy N."/>
            <person name="Sisk P."/>
            <person name="Stolte C."/>
            <person name="Sykes S."/>
            <person name="Walk T."/>
            <person name="White J."/>
            <person name="Yandava C."/>
            <person name="Haas B."/>
            <person name="Henn M.R."/>
            <person name="Nusbaum C."/>
            <person name="Birren B."/>
        </authorList>
    </citation>
    <scope>NUCLEOTIDE SEQUENCE [LARGE SCALE GENOMIC DNA]</scope>
    <source>
        <strain evidence="2">NA</strain>
    </source>
</reference>
<name>J9EKM6_WUCBA</name>
<evidence type="ECO:0000313" key="2">
    <source>
        <dbReference type="Proteomes" id="UP000004810"/>
    </source>
</evidence>
<organism evidence="1 2">
    <name type="scientific">Wuchereria bancrofti</name>
    <dbReference type="NCBI Taxonomy" id="6293"/>
    <lineage>
        <taxon>Eukaryota</taxon>
        <taxon>Metazoa</taxon>
        <taxon>Ecdysozoa</taxon>
        <taxon>Nematoda</taxon>
        <taxon>Chromadorea</taxon>
        <taxon>Rhabditida</taxon>
        <taxon>Spirurina</taxon>
        <taxon>Spiruromorpha</taxon>
        <taxon>Filarioidea</taxon>
        <taxon>Onchocercidae</taxon>
        <taxon>Wuchereria</taxon>
    </lineage>
</organism>
<accession>J9EKM6</accession>
<evidence type="ECO:0000313" key="1">
    <source>
        <dbReference type="EMBL" id="EJW77542.1"/>
    </source>
</evidence>
<dbReference type="Proteomes" id="UP000004810">
    <property type="component" value="Unassembled WGS sequence"/>
</dbReference>
<proteinExistence type="predicted"/>